<comment type="catalytic activity">
    <reaction evidence="6">
        <text>(2S)-2-hydroxy-3-oxobutyl phosphate + 5-amino-6-(D-ribitylamino)uracil = 6,7-dimethyl-8-(1-D-ribityl)lumazine + phosphate + 2 H2O + H(+)</text>
        <dbReference type="Rhea" id="RHEA:26152"/>
        <dbReference type="ChEBI" id="CHEBI:15377"/>
        <dbReference type="ChEBI" id="CHEBI:15378"/>
        <dbReference type="ChEBI" id="CHEBI:15934"/>
        <dbReference type="ChEBI" id="CHEBI:43474"/>
        <dbReference type="ChEBI" id="CHEBI:58201"/>
        <dbReference type="ChEBI" id="CHEBI:58830"/>
        <dbReference type="EC" id="2.5.1.78"/>
    </reaction>
</comment>
<dbReference type="InterPro" id="IPR002180">
    <property type="entry name" value="LS/RS"/>
</dbReference>
<dbReference type="EMBL" id="UOFO01000152">
    <property type="protein sequence ID" value="VAW88880.1"/>
    <property type="molecule type" value="Genomic_DNA"/>
</dbReference>
<dbReference type="SUPFAM" id="SSF52121">
    <property type="entry name" value="Lumazine synthase"/>
    <property type="match status" value="1"/>
</dbReference>
<comment type="pathway">
    <text evidence="1">Cofactor biosynthesis; riboflavin biosynthesis; riboflavin from 2-hydroxy-3-oxobutyl phosphate and 5-amino-6-(D-ribitylamino)uracil: step 1/2.</text>
</comment>
<dbReference type="Gene3D" id="3.40.50.960">
    <property type="entry name" value="Lumazine/riboflavin synthase"/>
    <property type="match status" value="1"/>
</dbReference>
<dbReference type="Pfam" id="PF00885">
    <property type="entry name" value="DMRL_synthase"/>
    <property type="match status" value="1"/>
</dbReference>
<organism evidence="7">
    <name type="scientific">hydrothermal vent metagenome</name>
    <dbReference type="NCBI Taxonomy" id="652676"/>
    <lineage>
        <taxon>unclassified sequences</taxon>
        <taxon>metagenomes</taxon>
        <taxon>ecological metagenomes</taxon>
    </lineage>
</organism>
<dbReference type="NCBIfam" id="NF000812">
    <property type="entry name" value="PRK00061.1-4"/>
    <property type="match status" value="1"/>
</dbReference>
<evidence type="ECO:0000256" key="5">
    <source>
        <dbReference type="ARBA" id="ARBA00022679"/>
    </source>
</evidence>
<evidence type="ECO:0000313" key="7">
    <source>
        <dbReference type="EMBL" id="VAW88880.1"/>
    </source>
</evidence>
<dbReference type="HAMAP" id="MF_00178">
    <property type="entry name" value="Lumazine_synth"/>
    <property type="match status" value="1"/>
</dbReference>
<dbReference type="FunFam" id="3.40.50.960:FF:000001">
    <property type="entry name" value="6,7-dimethyl-8-ribityllumazine synthase"/>
    <property type="match status" value="1"/>
</dbReference>
<evidence type="ECO:0000256" key="6">
    <source>
        <dbReference type="ARBA" id="ARBA00048785"/>
    </source>
</evidence>
<dbReference type="EC" id="2.5.1.78" evidence="3"/>
<sequence>MTEVNTFRGNLLVADARFAIVAGRFNSFIGEHLVNGAIDTLIQHGVAQKDIDVIYAPGAFEIPLLAKKAAETNNYQAIIALGVVIRGGTPHFEYVAGECAKGISNVALESGLPVSFGVLTVDSIEQAIERAGTKAGNKGVDAALSAIEMVSVIKQLSN</sequence>
<evidence type="ECO:0000256" key="4">
    <source>
        <dbReference type="ARBA" id="ARBA00022619"/>
    </source>
</evidence>
<dbReference type="GO" id="GO:0009231">
    <property type="term" value="P:riboflavin biosynthetic process"/>
    <property type="evidence" value="ECO:0007669"/>
    <property type="project" value="UniProtKB-UniPathway"/>
</dbReference>
<name>A0A3B0ZIH5_9ZZZZ</name>
<dbReference type="CDD" id="cd09209">
    <property type="entry name" value="Lumazine_synthase-I"/>
    <property type="match status" value="1"/>
</dbReference>
<dbReference type="AlphaFoldDB" id="A0A3B0ZIH5"/>
<dbReference type="GO" id="GO:0005829">
    <property type="term" value="C:cytosol"/>
    <property type="evidence" value="ECO:0007669"/>
    <property type="project" value="TreeGrafter"/>
</dbReference>
<dbReference type="PANTHER" id="PTHR21058:SF0">
    <property type="entry name" value="6,7-DIMETHYL-8-RIBITYLLUMAZINE SYNTHASE"/>
    <property type="match status" value="1"/>
</dbReference>
<keyword evidence="4" id="KW-0686">Riboflavin biosynthesis</keyword>
<dbReference type="UniPathway" id="UPA00275">
    <property type="reaction ID" value="UER00404"/>
</dbReference>
<comment type="similarity">
    <text evidence="2">Belongs to the DMRL synthase family.</text>
</comment>
<dbReference type="PANTHER" id="PTHR21058">
    <property type="entry name" value="6,7-DIMETHYL-8-RIBITYLLUMAZINE SYNTHASE DMRL SYNTHASE LUMAZINE SYNTHASE"/>
    <property type="match status" value="1"/>
</dbReference>
<dbReference type="GO" id="GO:0000906">
    <property type="term" value="F:6,7-dimethyl-8-ribityllumazine synthase activity"/>
    <property type="evidence" value="ECO:0007669"/>
    <property type="project" value="UniProtKB-EC"/>
</dbReference>
<proteinExistence type="inferred from homology"/>
<evidence type="ECO:0000256" key="2">
    <source>
        <dbReference type="ARBA" id="ARBA00007424"/>
    </source>
</evidence>
<keyword evidence="5 7" id="KW-0808">Transferase</keyword>
<accession>A0A3B0ZIH5</accession>
<evidence type="ECO:0000256" key="3">
    <source>
        <dbReference type="ARBA" id="ARBA00012664"/>
    </source>
</evidence>
<dbReference type="GO" id="GO:0009349">
    <property type="term" value="C:riboflavin synthase complex"/>
    <property type="evidence" value="ECO:0007669"/>
    <property type="project" value="InterPro"/>
</dbReference>
<reference evidence="7" key="1">
    <citation type="submission" date="2018-06" db="EMBL/GenBank/DDBJ databases">
        <authorList>
            <person name="Zhirakovskaya E."/>
        </authorList>
    </citation>
    <scope>NUCLEOTIDE SEQUENCE</scope>
</reference>
<dbReference type="NCBIfam" id="TIGR00114">
    <property type="entry name" value="lumazine-synth"/>
    <property type="match status" value="1"/>
</dbReference>
<gene>
    <name evidence="7" type="ORF">MNBD_GAMMA16-1017</name>
</gene>
<protein>
    <recommendedName>
        <fullName evidence="3">6,7-dimethyl-8-ribityllumazine synthase</fullName>
        <ecNumber evidence="3">2.5.1.78</ecNumber>
    </recommendedName>
</protein>
<evidence type="ECO:0000256" key="1">
    <source>
        <dbReference type="ARBA" id="ARBA00004917"/>
    </source>
</evidence>
<dbReference type="InterPro" id="IPR036467">
    <property type="entry name" value="LS/RS_sf"/>
</dbReference>
<dbReference type="InterPro" id="IPR034964">
    <property type="entry name" value="LS"/>
</dbReference>